<dbReference type="PRINTS" id="PR00081">
    <property type="entry name" value="GDHRDH"/>
</dbReference>
<dbReference type="AlphaFoldDB" id="A0A0E3VA21"/>
<evidence type="ECO:0000256" key="6">
    <source>
        <dbReference type="ARBA" id="ARBA00052619"/>
    </source>
</evidence>
<comment type="pathway">
    <text evidence="7">Carbohydrate degradation; L-rhamnose degradation.</text>
</comment>
<dbReference type="STRING" id="1379870.SD10_25245"/>
<evidence type="ECO:0000256" key="7">
    <source>
        <dbReference type="ARBA" id="ARBA00060619"/>
    </source>
</evidence>
<keyword evidence="4" id="KW-0684">Rhamnose metabolism</keyword>
<comment type="catalytic activity">
    <reaction evidence="5">
        <text>L-rhamnofuranose + NADP(+) = L-rhamnono-1,4-lactone + NADPH + H(+)</text>
        <dbReference type="Rhea" id="RHEA:42668"/>
        <dbReference type="ChEBI" id="CHEBI:15378"/>
        <dbReference type="ChEBI" id="CHEBI:16935"/>
        <dbReference type="ChEBI" id="CHEBI:17937"/>
        <dbReference type="ChEBI" id="CHEBI:57783"/>
        <dbReference type="ChEBI" id="CHEBI:58349"/>
        <dbReference type="EC" id="1.1.1.378"/>
    </reaction>
    <physiologicalReaction direction="left-to-right" evidence="5">
        <dbReference type="Rhea" id="RHEA:42669"/>
    </physiologicalReaction>
</comment>
<comment type="similarity">
    <text evidence="1">Belongs to the short-chain dehydrogenases/reductases (SDR) family.</text>
</comment>
<accession>A0A0E3VA21</accession>
<dbReference type="EMBL" id="CP010429">
    <property type="protein sequence ID" value="AKD57706.1"/>
    <property type="molecule type" value="Genomic_DNA"/>
</dbReference>
<evidence type="ECO:0000256" key="4">
    <source>
        <dbReference type="ARBA" id="ARBA00023308"/>
    </source>
</evidence>
<protein>
    <recommendedName>
        <fullName evidence="9">L-rhamnose 1-dehydrogenase (NAD(P)(+))</fullName>
        <ecNumber evidence="8">1.1.1.378</ecNumber>
    </recommendedName>
</protein>
<dbReference type="KEGG" id="srd:SD10_25245"/>
<evidence type="ECO:0000256" key="9">
    <source>
        <dbReference type="ARBA" id="ARBA00068170"/>
    </source>
</evidence>
<dbReference type="OrthoDB" id="9804104at2"/>
<evidence type="ECO:0000313" key="10">
    <source>
        <dbReference type="EMBL" id="AKD57706.1"/>
    </source>
</evidence>
<dbReference type="InterPro" id="IPR002347">
    <property type="entry name" value="SDR_fam"/>
</dbReference>
<dbReference type="NCBIfam" id="NF006693">
    <property type="entry name" value="PRK09242.1"/>
    <property type="match status" value="1"/>
</dbReference>
<dbReference type="Pfam" id="PF13561">
    <property type="entry name" value="adh_short_C2"/>
    <property type="match status" value="1"/>
</dbReference>
<evidence type="ECO:0000256" key="1">
    <source>
        <dbReference type="ARBA" id="ARBA00006484"/>
    </source>
</evidence>
<dbReference type="Proteomes" id="UP000033054">
    <property type="component" value="Chromosome"/>
</dbReference>
<keyword evidence="3" id="KW-0560">Oxidoreductase</keyword>
<evidence type="ECO:0000256" key="8">
    <source>
        <dbReference type="ARBA" id="ARBA00067020"/>
    </source>
</evidence>
<name>A0A0E3VA21_9BACT</name>
<dbReference type="RefSeq" id="WP_046577804.1">
    <property type="nucleotide sequence ID" value="NZ_CP010429.1"/>
</dbReference>
<dbReference type="InterPro" id="IPR036291">
    <property type="entry name" value="NAD(P)-bd_dom_sf"/>
</dbReference>
<dbReference type="InterPro" id="IPR020904">
    <property type="entry name" value="Sc_DH/Rdtase_CS"/>
</dbReference>
<organism evidence="10 11">
    <name type="scientific">Spirosoma radiotolerans</name>
    <dbReference type="NCBI Taxonomy" id="1379870"/>
    <lineage>
        <taxon>Bacteria</taxon>
        <taxon>Pseudomonadati</taxon>
        <taxon>Bacteroidota</taxon>
        <taxon>Cytophagia</taxon>
        <taxon>Cytophagales</taxon>
        <taxon>Cytophagaceae</taxon>
        <taxon>Spirosoma</taxon>
    </lineage>
</organism>
<evidence type="ECO:0000313" key="11">
    <source>
        <dbReference type="Proteomes" id="UP000033054"/>
    </source>
</evidence>
<evidence type="ECO:0000256" key="2">
    <source>
        <dbReference type="ARBA" id="ARBA00022857"/>
    </source>
</evidence>
<dbReference type="GO" id="GO:0016491">
    <property type="term" value="F:oxidoreductase activity"/>
    <property type="evidence" value="ECO:0007669"/>
    <property type="project" value="UniProtKB-KW"/>
</dbReference>
<evidence type="ECO:0000256" key="5">
    <source>
        <dbReference type="ARBA" id="ARBA00050510"/>
    </source>
</evidence>
<gene>
    <name evidence="10" type="ORF">SD10_25245</name>
</gene>
<dbReference type="GO" id="GO:0019301">
    <property type="term" value="P:rhamnose catabolic process"/>
    <property type="evidence" value="ECO:0007669"/>
    <property type="project" value="UniProtKB-ARBA"/>
</dbReference>
<dbReference type="SUPFAM" id="SSF51735">
    <property type="entry name" value="NAD(P)-binding Rossmann-fold domains"/>
    <property type="match status" value="1"/>
</dbReference>
<dbReference type="NCBIfam" id="NF005559">
    <property type="entry name" value="PRK07231.1"/>
    <property type="match status" value="1"/>
</dbReference>
<reference evidence="10 11" key="1">
    <citation type="journal article" date="2014" name="Curr. Microbiol.">
        <title>Spirosoma radiotolerans sp. nov., a gamma-radiation-resistant bacterium isolated from gamma ray-irradiated soil.</title>
        <authorList>
            <person name="Lee J.J."/>
            <person name="Srinivasan S."/>
            <person name="Lim S."/>
            <person name="Joe M."/>
            <person name="Im S."/>
            <person name="Bae S.I."/>
            <person name="Park K.R."/>
            <person name="Han J.H."/>
            <person name="Park S.H."/>
            <person name="Joo B.M."/>
            <person name="Park S.J."/>
            <person name="Kim M.K."/>
        </authorList>
    </citation>
    <scope>NUCLEOTIDE SEQUENCE [LARGE SCALE GENOMIC DNA]</scope>
    <source>
        <strain evidence="10 11">DG5A</strain>
    </source>
</reference>
<dbReference type="PROSITE" id="PS00061">
    <property type="entry name" value="ADH_SHORT"/>
    <property type="match status" value="1"/>
</dbReference>
<dbReference type="PRINTS" id="PR00080">
    <property type="entry name" value="SDRFAMILY"/>
</dbReference>
<keyword evidence="11" id="KW-1185">Reference proteome</keyword>
<keyword evidence="2" id="KW-0521">NADP</keyword>
<dbReference type="PANTHER" id="PTHR42898:SF6">
    <property type="entry name" value="NADP-DEPENDENT MANNITOL DEHYDROGENASE"/>
    <property type="match status" value="1"/>
</dbReference>
<sequence>MNQSLWSLSGQRALVTGGTKGIGEAIVRQFLDLGASVFIVARDNTLLQRQLTEYRQQGHTVEGIATDVSQPGVAAQVIDSVKTTWGSLDILVNNAGTNVRKATADYSPAEYDHVLNTNLRSAYELTQAAYSLLRESSIGGKIVMISSVSGLAHTSSGSLYGMTKAAMLQLTRNLAVEWAPDGIRVNAVAPWYIKTPLATPVLTNPEKLAGILKRTPMNRVGEPEEVASVVSFLCMPASGYVTGQTISADGGLMAWAY</sequence>
<dbReference type="PANTHER" id="PTHR42898">
    <property type="entry name" value="TROPINONE REDUCTASE"/>
    <property type="match status" value="1"/>
</dbReference>
<dbReference type="EC" id="1.1.1.378" evidence="8"/>
<dbReference type="FunFam" id="3.40.50.720:FF:000417">
    <property type="entry name" value="Glucose 1-dehydrogenase, putative"/>
    <property type="match status" value="1"/>
</dbReference>
<dbReference type="HOGENOM" id="CLU_010194_1_1_10"/>
<dbReference type="PATRIC" id="fig|1379870.5.peg.5463"/>
<dbReference type="Gene3D" id="3.40.50.720">
    <property type="entry name" value="NAD(P)-binding Rossmann-like Domain"/>
    <property type="match status" value="1"/>
</dbReference>
<comment type="catalytic activity">
    <reaction evidence="6">
        <text>L-rhamnofuranose + NAD(+) = L-rhamnono-1,4-lactone + NADH + H(+)</text>
        <dbReference type="Rhea" id="RHEA:12649"/>
        <dbReference type="ChEBI" id="CHEBI:15378"/>
        <dbReference type="ChEBI" id="CHEBI:16935"/>
        <dbReference type="ChEBI" id="CHEBI:17937"/>
        <dbReference type="ChEBI" id="CHEBI:57540"/>
        <dbReference type="ChEBI" id="CHEBI:57945"/>
        <dbReference type="EC" id="1.1.1.378"/>
    </reaction>
    <physiologicalReaction direction="left-to-right" evidence="6">
        <dbReference type="Rhea" id="RHEA:12650"/>
    </physiologicalReaction>
</comment>
<evidence type="ECO:0000256" key="3">
    <source>
        <dbReference type="ARBA" id="ARBA00023002"/>
    </source>
</evidence>
<dbReference type="InterPro" id="IPR045000">
    <property type="entry name" value="TR"/>
</dbReference>
<proteinExistence type="inferred from homology"/>